<sequence>MRTITDRPLPSCTHEVNVNTYRAYLALGSGGPGTDASQRGGGPIDLSVWRQTEPGGAHQIAVTSCCRWESAGSKGGSGRDLEEVEIWVEHRGGQPAVEVMRGDSQLENLLDPTFFGFEPPPLVHTAGQAGHCSCASPRQPQTMTWLRSQPSLHASPSLEQQTLVTP</sequence>
<accession>A0ACC2H8R7</accession>
<organism evidence="1 2">
    <name type="scientific">Dallia pectoralis</name>
    <name type="common">Alaska blackfish</name>
    <dbReference type="NCBI Taxonomy" id="75939"/>
    <lineage>
        <taxon>Eukaryota</taxon>
        <taxon>Metazoa</taxon>
        <taxon>Chordata</taxon>
        <taxon>Craniata</taxon>
        <taxon>Vertebrata</taxon>
        <taxon>Euteleostomi</taxon>
        <taxon>Actinopterygii</taxon>
        <taxon>Neopterygii</taxon>
        <taxon>Teleostei</taxon>
        <taxon>Protacanthopterygii</taxon>
        <taxon>Esociformes</taxon>
        <taxon>Umbridae</taxon>
        <taxon>Dallia</taxon>
    </lineage>
</organism>
<reference evidence="1" key="1">
    <citation type="submission" date="2021-05" db="EMBL/GenBank/DDBJ databases">
        <authorList>
            <person name="Pan Q."/>
            <person name="Jouanno E."/>
            <person name="Zahm M."/>
            <person name="Klopp C."/>
            <person name="Cabau C."/>
            <person name="Louis A."/>
            <person name="Berthelot C."/>
            <person name="Parey E."/>
            <person name="Roest Crollius H."/>
            <person name="Montfort J."/>
            <person name="Robinson-Rechavi M."/>
            <person name="Bouchez O."/>
            <person name="Lampietro C."/>
            <person name="Lopez Roques C."/>
            <person name="Donnadieu C."/>
            <person name="Postlethwait J."/>
            <person name="Bobe J."/>
            <person name="Dillon D."/>
            <person name="Chandos A."/>
            <person name="von Hippel F."/>
            <person name="Guiguen Y."/>
        </authorList>
    </citation>
    <scope>NUCLEOTIDE SEQUENCE</scope>
    <source>
        <strain evidence="1">YG-Jan2019</strain>
    </source>
</reference>
<name>A0ACC2H8R7_DALPE</name>
<protein>
    <submittedName>
        <fullName evidence="1">Uncharacterized protein</fullName>
    </submittedName>
</protein>
<keyword evidence="2" id="KW-1185">Reference proteome</keyword>
<evidence type="ECO:0000313" key="2">
    <source>
        <dbReference type="Proteomes" id="UP001157502"/>
    </source>
</evidence>
<dbReference type="Proteomes" id="UP001157502">
    <property type="component" value="Chromosome 5"/>
</dbReference>
<gene>
    <name evidence="1" type="ORF">DPEC_G00067580</name>
</gene>
<proteinExistence type="predicted"/>
<dbReference type="EMBL" id="CM055732">
    <property type="protein sequence ID" value="KAJ8012334.1"/>
    <property type="molecule type" value="Genomic_DNA"/>
</dbReference>
<evidence type="ECO:0000313" key="1">
    <source>
        <dbReference type="EMBL" id="KAJ8012334.1"/>
    </source>
</evidence>
<comment type="caution">
    <text evidence="1">The sequence shown here is derived from an EMBL/GenBank/DDBJ whole genome shotgun (WGS) entry which is preliminary data.</text>
</comment>